<gene>
    <name evidence="1" type="ORF">GWK63_08275</name>
</gene>
<dbReference type="AlphaFoldDB" id="A0A858JL40"/>
<dbReference type="RefSeq" id="WP_166498072.1">
    <property type="nucleotide sequence ID" value="NZ_CP050139.1"/>
</dbReference>
<dbReference type="GeneID" id="85022148"/>
<dbReference type="Proteomes" id="UP000502533">
    <property type="component" value="Chromosome"/>
</dbReference>
<name>A0A858JL40_9PROT</name>
<organism evidence="1 2">
    <name type="scientific">Komagataeibacter rhaeticus</name>
    <dbReference type="NCBI Taxonomy" id="215221"/>
    <lineage>
        <taxon>Bacteria</taxon>
        <taxon>Pseudomonadati</taxon>
        <taxon>Pseudomonadota</taxon>
        <taxon>Alphaproteobacteria</taxon>
        <taxon>Acetobacterales</taxon>
        <taxon>Acetobacteraceae</taxon>
        <taxon>Komagataeibacter</taxon>
    </lineage>
</organism>
<protein>
    <submittedName>
        <fullName evidence="1">Uncharacterized protein</fullName>
    </submittedName>
</protein>
<evidence type="ECO:0000313" key="1">
    <source>
        <dbReference type="EMBL" id="QIP34093.1"/>
    </source>
</evidence>
<sequence length="79" mass="8962">MPAEAMTVLKGKVFHAAGIPVLRPVLTDRLLPEKALDPQHEKQKCHPEPFTHMTDEVTHANLLFMMIRAMVTHHASNRK</sequence>
<accession>A0A858JL40</accession>
<evidence type="ECO:0000313" key="2">
    <source>
        <dbReference type="Proteomes" id="UP000502533"/>
    </source>
</evidence>
<dbReference type="EMBL" id="CP050139">
    <property type="protein sequence ID" value="QIP34093.1"/>
    <property type="molecule type" value="Genomic_DNA"/>
</dbReference>
<dbReference type="KEGG" id="kre:GWK63_08275"/>
<reference evidence="1 2" key="1">
    <citation type="submission" date="2020-03" db="EMBL/GenBank/DDBJ databases">
        <title>Isolation of cellulose-producing strains, genome characterization and application of the synthesized cellulose films as an economical and sustainable material for piezoelectric sensor construction.</title>
        <authorList>
            <person name="Mangayil R.K."/>
        </authorList>
    </citation>
    <scope>NUCLEOTIDE SEQUENCE [LARGE SCALE GENOMIC DNA]</scope>
    <source>
        <strain evidence="1 2">ENS 9a1a</strain>
    </source>
</reference>
<proteinExistence type="predicted"/>
<keyword evidence="2" id="KW-1185">Reference proteome</keyword>